<protein>
    <submittedName>
        <fullName evidence="1">Uncharacterized protein</fullName>
    </submittedName>
</protein>
<name>A0A1F5UR18_FRAXR</name>
<evidence type="ECO:0000313" key="1">
    <source>
        <dbReference type="EMBL" id="OGF53596.1"/>
    </source>
</evidence>
<comment type="caution">
    <text evidence="1">The sequence shown here is derived from an EMBL/GenBank/DDBJ whole genome shotgun (WGS) entry which is preliminary data.</text>
</comment>
<accession>A0A1F5UR18</accession>
<reference evidence="1 2" key="1">
    <citation type="journal article" date="2016" name="Nat. Commun.">
        <title>Thousands of microbial genomes shed light on interconnected biogeochemical processes in an aquifer system.</title>
        <authorList>
            <person name="Anantharaman K."/>
            <person name="Brown C.T."/>
            <person name="Hug L.A."/>
            <person name="Sharon I."/>
            <person name="Castelle C.J."/>
            <person name="Probst A.J."/>
            <person name="Thomas B.C."/>
            <person name="Singh A."/>
            <person name="Wilkins M.J."/>
            <person name="Karaoz U."/>
            <person name="Brodie E.L."/>
            <person name="Williams K.H."/>
            <person name="Hubbard S.S."/>
            <person name="Banfield J.F."/>
        </authorList>
    </citation>
    <scope>NUCLEOTIDE SEQUENCE [LARGE SCALE GENOMIC DNA]</scope>
    <source>
        <strain evidence="2">RBG_16_55_9</strain>
    </source>
</reference>
<organism evidence="1 2">
    <name type="scientific">Fraserbacteria sp. (strain RBG_16_55_9)</name>
    <dbReference type="NCBI Taxonomy" id="1817864"/>
    <lineage>
        <taxon>Bacteria</taxon>
        <taxon>Candidatus Fraseribacteriota</taxon>
    </lineage>
</organism>
<dbReference type="Proteomes" id="UP000179157">
    <property type="component" value="Unassembled WGS sequence"/>
</dbReference>
<dbReference type="AlphaFoldDB" id="A0A1F5UR18"/>
<gene>
    <name evidence="1" type="ORF">A2Z21_01745</name>
</gene>
<sequence>MSRNTTISEAVREEATAAGFTIAIEPVSRQRGENRSDVRPIGDAPILTAVDLDKVQAFGMTPLRFLNGGQSFRVAQQEVMRHGIEKGLSNDDIVRAELNTARKITARAVLTVEKRIYLGPNGEEFTTKDEALEAWQQA</sequence>
<dbReference type="EMBL" id="MFGX01000101">
    <property type="protein sequence ID" value="OGF53596.1"/>
    <property type="molecule type" value="Genomic_DNA"/>
</dbReference>
<evidence type="ECO:0000313" key="2">
    <source>
        <dbReference type="Proteomes" id="UP000179157"/>
    </source>
</evidence>
<proteinExistence type="predicted"/>